<dbReference type="GO" id="GO:0071933">
    <property type="term" value="F:Arp2/3 complex binding"/>
    <property type="evidence" value="ECO:0007669"/>
    <property type="project" value="TreeGrafter"/>
</dbReference>
<dbReference type="GO" id="GO:2000601">
    <property type="term" value="P:positive regulation of Arp2/3 complex-mediated actin nucleation"/>
    <property type="evidence" value="ECO:0007669"/>
    <property type="project" value="TreeGrafter"/>
</dbReference>
<dbReference type="GO" id="GO:0005856">
    <property type="term" value="C:cytoskeleton"/>
    <property type="evidence" value="ECO:0007669"/>
    <property type="project" value="UniProtKB-SubCell"/>
</dbReference>
<organism evidence="4 5">
    <name type="scientific">Heracleum sosnowskyi</name>
    <dbReference type="NCBI Taxonomy" id="360622"/>
    <lineage>
        <taxon>Eukaryota</taxon>
        <taxon>Viridiplantae</taxon>
        <taxon>Streptophyta</taxon>
        <taxon>Embryophyta</taxon>
        <taxon>Tracheophyta</taxon>
        <taxon>Spermatophyta</taxon>
        <taxon>Magnoliopsida</taxon>
        <taxon>eudicotyledons</taxon>
        <taxon>Gunneridae</taxon>
        <taxon>Pentapetalae</taxon>
        <taxon>asterids</taxon>
        <taxon>campanulids</taxon>
        <taxon>Apiales</taxon>
        <taxon>Apiaceae</taxon>
        <taxon>Apioideae</taxon>
        <taxon>apioid superclade</taxon>
        <taxon>Tordylieae</taxon>
        <taxon>Tordyliinae</taxon>
        <taxon>Heracleum</taxon>
    </lineage>
</organism>
<feature type="compositionally biased region" description="Low complexity" evidence="3">
    <location>
        <begin position="432"/>
        <end position="448"/>
    </location>
</feature>
<feature type="region of interest" description="Disordered" evidence="3">
    <location>
        <begin position="180"/>
        <end position="204"/>
    </location>
</feature>
<proteinExistence type="inferred from homology"/>
<feature type="compositionally biased region" description="Low complexity" evidence="3">
    <location>
        <begin position="411"/>
        <end position="422"/>
    </location>
</feature>
<dbReference type="GO" id="GO:0030036">
    <property type="term" value="P:actin cytoskeleton organization"/>
    <property type="evidence" value="ECO:0007669"/>
    <property type="project" value="UniProtKB-UniRule"/>
</dbReference>
<protein>
    <recommendedName>
        <fullName evidence="2">Protein SCAR</fullName>
    </recommendedName>
    <alternativeName>
        <fullName evidence="2">Protein WAVE</fullName>
    </alternativeName>
</protein>
<comment type="subcellular location">
    <subcellularLocation>
        <location evidence="2">Cytoplasm</location>
        <location evidence="2">Cytoskeleton</location>
    </subcellularLocation>
</comment>
<dbReference type="Proteomes" id="UP001237642">
    <property type="component" value="Unassembled WGS sequence"/>
</dbReference>
<dbReference type="Gene3D" id="1.20.5.340">
    <property type="match status" value="1"/>
</dbReference>
<dbReference type="Gene3D" id="6.10.280.150">
    <property type="match status" value="1"/>
</dbReference>
<comment type="function">
    <text evidence="2">Involved in regulation of actin and microtubule organization. Part of a WAVE complex that activates the Arp2/3 complex.</text>
</comment>
<evidence type="ECO:0000256" key="3">
    <source>
        <dbReference type="SAM" id="MobiDB-lite"/>
    </source>
</evidence>
<comment type="caution">
    <text evidence="4">The sequence shown here is derived from an EMBL/GenBank/DDBJ whole genome shotgun (WGS) entry which is preliminary data.</text>
</comment>
<evidence type="ECO:0000313" key="4">
    <source>
        <dbReference type="EMBL" id="KAK1351549.1"/>
    </source>
</evidence>
<name>A0AAD8GNJ3_9APIA</name>
<sequence length="1485" mass="162314">MPMSRYEIRNEYSLADPQLYGAADHNDPEALLEAVSMAALVGLLRQLGDLAEFAAEIFHDLHEEVMATATRGHGLVVRVKQLETEVPLIEKACLSQTSPSGFFSNAGTNWHPSLHTNQNLITGGDLPRFIMDSYEECRGPPRLFLLDKFDVAGAGACLKRYTDPSFFKVEPSSYGLSTAEIQKEKRSRKSKKKSSRWRNAGTPEVLPASHAKLQHLLLEDRIENGVTAPARLVKLKRGLNKYPFGSETGKSFMEKFINASLPEDKVVHEISYGSSPLELPSETTSEAGSAATFLKESTSEGRSLVKLFGNEVGEGLSDREFSSGTREYSLQIEDEKEIAIDGESRKDVDENGYQADDIASEVDNFVDALATMETEIETDTEYRTKNDIGFVDVEKQGTDFDANDDLIQSQFSDSQSARNSSASEDRNDSVKKGSYSFSSSDTGSTGSKNMTVDVDVAAKESPSIKVCEADLVIMEKEKVSTSEELSVSAAYQPPKGDVSDYTSNEVPDIPIYESESGEPCSSLRHSDSSSTHIPLDEGEILSRGTLRGPQIAEIWSTHDELDTRTIKTEENSRIRGNNIPWISRHSSITSQTKVDEPPVPGDLSIASVNISENIFVAIPEKSGDENSLDNMIAAQYVQNSCTEKSEDTQISLPHTVISQAEVEPSVPSSLDSETSCTVLQPDVINSVDNAFLSAKQIDFDSKLQSDSSNNSSIVEQQRVECTDVPPITTGLNVDTCHEEEISDRVLPEPDSCEMDIFTCSIGLMGSETTAVNKNSSYVDSESPRSFTSFPVPSKEYDVEVGEISSYMNLIGSNANGLSLNTTAPGLLIDEKQTEKDQSENIMVEGIVANHDSDADKVFSTDRKNLAAEQFHCVQNPDEFGFEVCDKFLSQNDESVTQTAMVNEEIASPGLDSVRSETALSDHSDSEMFSYVPESSLRPVEAHALPSSSIHSVQHTEPVPSVQSKLHEHSGETFLSTHHYPEVKTHSEPKLTLQTDQIVLEHLHLDETNPEGTQSEQPCCLDHPDEGSVEAHSEPCVLESIPVVPVNMQSDSCDMESMSGDKSNYRLSSKLHLSNTGYGENVITSPKSLLIPYSSEAMESEILQPDSHGVGISAHASDEPSEVCSGYPLLPAVPQIDLAEMPPLPPLPPAQWRLGRAHQNAFLPSDRDSVQNTFGLFPPMFPVETSNDTQKGSPASTADLLPPVPVLQPLAVKDEDQDLQHIYWNLLGNTAQSDQASLQMPLTSKDGRSNVPTSDSTSNMDPCVTLSSIVNENPGHDMHAGEAGSMQSSFTLSSTAAATVDAPCFSGSVPSDPISQMQSEGCLEPESTSLRSEVMLIKFPDTDVPQSTLADEHLKEVSTTLQGEAVSSTSNSLYPDLEDRTLNEKRPMKLLRPRTPLIDAVAAHDRSMLKKVEERPQPEVQKVEDRDNVFQQIRTKSFNLKPVVVTRPSIQAPKTNLRPAAILDKLSSIRQACADSDEDEDTWNDS</sequence>
<gene>
    <name evidence="4" type="ORF">POM88_054236</name>
</gene>
<feature type="region of interest" description="Disordered" evidence="3">
    <location>
        <begin position="411"/>
        <end position="449"/>
    </location>
</feature>
<dbReference type="GO" id="GO:0003779">
    <property type="term" value="F:actin binding"/>
    <property type="evidence" value="ECO:0007669"/>
    <property type="project" value="UniProtKB-UniRule"/>
</dbReference>
<evidence type="ECO:0000256" key="1">
    <source>
        <dbReference type="ARBA" id="ARBA00006993"/>
    </source>
</evidence>
<accession>A0AAD8GNJ3</accession>
<evidence type="ECO:0000313" key="5">
    <source>
        <dbReference type="Proteomes" id="UP001237642"/>
    </source>
</evidence>
<dbReference type="InterPro" id="IPR028288">
    <property type="entry name" value="SCAR/WAVE_fam"/>
</dbReference>
<feature type="region of interest" description="Disordered" evidence="3">
    <location>
        <begin position="512"/>
        <end position="534"/>
    </location>
</feature>
<keyword evidence="2" id="KW-0206">Cytoskeleton</keyword>
<dbReference type="PANTHER" id="PTHR12902">
    <property type="entry name" value="WASP-1"/>
    <property type="match status" value="1"/>
</dbReference>
<reference evidence="4" key="1">
    <citation type="submission" date="2023-02" db="EMBL/GenBank/DDBJ databases">
        <title>Genome of toxic invasive species Heracleum sosnowskyi carries increased number of genes despite the absence of recent whole-genome duplications.</title>
        <authorList>
            <person name="Schelkunov M."/>
            <person name="Shtratnikova V."/>
            <person name="Makarenko M."/>
            <person name="Klepikova A."/>
            <person name="Omelchenko D."/>
            <person name="Novikova G."/>
            <person name="Obukhova E."/>
            <person name="Bogdanov V."/>
            <person name="Penin A."/>
            <person name="Logacheva M."/>
        </authorList>
    </citation>
    <scope>NUCLEOTIDE SEQUENCE</scope>
    <source>
        <strain evidence="4">Hsosn_3</strain>
        <tissue evidence="4">Leaf</tissue>
    </source>
</reference>
<feature type="region of interest" description="Disordered" evidence="3">
    <location>
        <begin position="946"/>
        <end position="970"/>
    </location>
</feature>
<dbReference type="GO" id="GO:0034237">
    <property type="term" value="F:protein kinase A regulatory subunit binding"/>
    <property type="evidence" value="ECO:0007669"/>
    <property type="project" value="TreeGrafter"/>
</dbReference>
<evidence type="ECO:0000256" key="2">
    <source>
        <dbReference type="RuleBase" id="RU367034"/>
    </source>
</evidence>
<dbReference type="EMBL" id="JAUIZM010000031">
    <property type="protein sequence ID" value="KAK1351549.1"/>
    <property type="molecule type" value="Genomic_DNA"/>
</dbReference>
<keyword evidence="5" id="KW-1185">Reference proteome</keyword>
<dbReference type="PANTHER" id="PTHR12902:SF1">
    <property type="entry name" value="WISKOTT-ALDRICH SYNDROME PROTEIN FAMILY MEMBER"/>
    <property type="match status" value="1"/>
</dbReference>
<feature type="compositionally biased region" description="Basic residues" evidence="3">
    <location>
        <begin position="185"/>
        <end position="196"/>
    </location>
</feature>
<reference evidence="4" key="2">
    <citation type="submission" date="2023-05" db="EMBL/GenBank/DDBJ databases">
        <authorList>
            <person name="Schelkunov M.I."/>
        </authorList>
    </citation>
    <scope>NUCLEOTIDE SEQUENCE</scope>
    <source>
        <strain evidence="4">Hsosn_3</strain>
        <tissue evidence="4">Leaf</tissue>
    </source>
</reference>
<keyword evidence="2" id="KW-0963">Cytoplasm</keyword>
<feature type="region of interest" description="Disordered" evidence="3">
    <location>
        <begin position="1241"/>
        <end position="1261"/>
    </location>
</feature>
<comment type="similarity">
    <text evidence="1 2">Belongs to the SCAR/WAVE family.</text>
</comment>
<feature type="region of interest" description="Disordered" evidence="3">
    <location>
        <begin position="478"/>
        <end position="499"/>
    </location>
</feature>
<feature type="compositionally biased region" description="Polar residues" evidence="3">
    <location>
        <begin position="1249"/>
        <end position="1261"/>
    </location>
</feature>
<keyword evidence="2" id="KW-0009">Actin-binding</keyword>